<accession>A0AC35FI84</accession>
<sequence length="229" mass="25694">MIYKFLLFATIFITYFTTNIYGNLCFNCITQEYQNIYDDYINTPGNEKMIFPSGKTDCNNSRMIKCKGECVGIKIEEFKRKDNGHFVGYIYGCAEHFIKRKILLNNPVAEAQKFCDKPNEFDISYSISVKTTFCRCKEEICNNPGKDFVNSDYVPSPSSQISSSAQHPRSAATRLFSSSSATTTTSSKAATLASIGTNAFAVSLSSNCQIDPIKLILSNLLAFLIYQMF</sequence>
<reference evidence="2" key="1">
    <citation type="submission" date="2022-11" db="UniProtKB">
        <authorList>
            <consortium name="WormBaseParasite"/>
        </authorList>
    </citation>
    <scope>IDENTIFICATION</scope>
</reference>
<organism evidence="1 2">
    <name type="scientific">Panagrolaimus sp. PS1159</name>
    <dbReference type="NCBI Taxonomy" id="55785"/>
    <lineage>
        <taxon>Eukaryota</taxon>
        <taxon>Metazoa</taxon>
        <taxon>Ecdysozoa</taxon>
        <taxon>Nematoda</taxon>
        <taxon>Chromadorea</taxon>
        <taxon>Rhabditida</taxon>
        <taxon>Tylenchina</taxon>
        <taxon>Panagrolaimomorpha</taxon>
        <taxon>Panagrolaimoidea</taxon>
        <taxon>Panagrolaimidae</taxon>
        <taxon>Panagrolaimus</taxon>
    </lineage>
</organism>
<evidence type="ECO:0000313" key="2">
    <source>
        <dbReference type="WBParaSite" id="PS1159_v2.g17825.t1"/>
    </source>
</evidence>
<evidence type="ECO:0000313" key="1">
    <source>
        <dbReference type="Proteomes" id="UP000887580"/>
    </source>
</evidence>
<name>A0AC35FI84_9BILA</name>
<dbReference type="WBParaSite" id="PS1159_v2.g17825.t1">
    <property type="protein sequence ID" value="PS1159_v2.g17825.t1"/>
    <property type="gene ID" value="PS1159_v2.g17825"/>
</dbReference>
<protein>
    <submittedName>
        <fullName evidence="2">Uncharacterized protein</fullName>
    </submittedName>
</protein>
<dbReference type="Proteomes" id="UP000887580">
    <property type="component" value="Unplaced"/>
</dbReference>
<proteinExistence type="predicted"/>